<comment type="caution">
    <text evidence="2">The sequence shown here is derived from an EMBL/GenBank/DDBJ whole genome shotgun (WGS) entry which is preliminary data.</text>
</comment>
<evidence type="ECO:0000313" key="3">
    <source>
        <dbReference type="Proteomes" id="UP000298416"/>
    </source>
</evidence>
<evidence type="ECO:0000256" key="1">
    <source>
        <dbReference type="ARBA" id="ARBA00022448"/>
    </source>
</evidence>
<reference evidence="2" key="1">
    <citation type="submission" date="2018-01" db="EMBL/GenBank/DDBJ databases">
        <authorList>
            <person name="Mao J.F."/>
        </authorList>
    </citation>
    <scope>NUCLEOTIDE SEQUENCE</scope>
    <source>
        <strain evidence="2">Huo1</strain>
        <tissue evidence="2">Leaf</tissue>
    </source>
</reference>
<dbReference type="GO" id="GO:0000145">
    <property type="term" value="C:exocyst"/>
    <property type="evidence" value="ECO:0007669"/>
    <property type="project" value="InterPro"/>
</dbReference>
<name>A0A8X8W635_SALSN</name>
<proteinExistence type="predicted"/>
<keyword evidence="3" id="KW-1185">Reference proteome</keyword>
<sequence length="214" mass="24067">MLRSVVVWSSGSLTQIRVRHCSDRSLAPVAQRKICFELLDLKDAVENLCSNTRTKYLAFLRLSDEVVEMKHELNELQKHISSHGILIQDLMSGVAIDAIDTEERTYPELKGTGYSTTDESSSFKSALSKRKAMLENQLIEISRQPSVGIIREAAATGRGGRRDVLLGKEKIQKVLLAMLTETMVMWLSNEEEFWGVLENESAPLRPVTNTFNIV</sequence>
<reference evidence="2" key="2">
    <citation type="submission" date="2020-08" db="EMBL/GenBank/DDBJ databases">
        <title>Plant Genome Project.</title>
        <authorList>
            <person name="Zhang R.-G."/>
        </authorList>
    </citation>
    <scope>NUCLEOTIDE SEQUENCE</scope>
    <source>
        <strain evidence="2">Huo1</strain>
        <tissue evidence="2">Leaf</tissue>
    </source>
</reference>
<accession>A0A8X8W635</accession>
<dbReference type="GO" id="GO:0008104">
    <property type="term" value="P:intracellular protein localization"/>
    <property type="evidence" value="ECO:0007669"/>
    <property type="project" value="TreeGrafter"/>
</dbReference>
<dbReference type="InterPro" id="IPR033961">
    <property type="entry name" value="Exo84"/>
</dbReference>
<dbReference type="EMBL" id="PNBA02000020">
    <property type="protein sequence ID" value="KAG6388735.1"/>
    <property type="molecule type" value="Genomic_DNA"/>
</dbReference>
<protein>
    <submittedName>
        <fullName evidence="2">Uncharacterized protein</fullName>
    </submittedName>
</protein>
<dbReference type="PANTHER" id="PTHR21426">
    <property type="entry name" value="EXOCYST COMPLEX COMPONENT 8"/>
    <property type="match status" value="1"/>
</dbReference>
<keyword evidence="1" id="KW-0813">Transport</keyword>
<dbReference type="GO" id="GO:0006893">
    <property type="term" value="P:Golgi to plasma membrane transport"/>
    <property type="evidence" value="ECO:0007669"/>
    <property type="project" value="TreeGrafter"/>
</dbReference>
<dbReference type="Proteomes" id="UP000298416">
    <property type="component" value="Unassembled WGS sequence"/>
</dbReference>
<dbReference type="GO" id="GO:0006887">
    <property type="term" value="P:exocytosis"/>
    <property type="evidence" value="ECO:0007669"/>
    <property type="project" value="InterPro"/>
</dbReference>
<dbReference type="PANTHER" id="PTHR21426:SF2">
    <property type="entry name" value="EXOCYST COMPLEX COMPONENT EXO84C"/>
    <property type="match status" value="1"/>
</dbReference>
<gene>
    <name evidence="2" type="ORF">SASPL_150167</name>
</gene>
<organism evidence="2">
    <name type="scientific">Salvia splendens</name>
    <name type="common">Scarlet sage</name>
    <dbReference type="NCBI Taxonomy" id="180675"/>
    <lineage>
        <taxon>Eukaryota</taxon>
        <taxon>Viridiplantae</taxon>
        <taxon>Streptophyta</taxon>
        <taxon>Embryophyta</taxon>
        <taxon>Tracheophyta</taxon>
        <taxon>Spermatophyta</taxon>
        <taxon>Magnoliopsida</taxon>
        <taxon>eudicotyledons</taxon>
        <taxon>Gunneridae</taxon>
        <taxon>Pentapetalae</taxon>
        <taxon>asterids</taxon>
        <taxon>lamiids</taxon>
        <taxon>Lamiales</taxon>
        <taxon>Lamiaceae</taxon>
        <taxon>Nepetoideae</taxon>
        <taxon>Mentheae</taxon>
        <taxon>Salviinae</taxon>
        <taxon>Salvia</taxon>
        <taxon>Salvia subgen. Calosphace</taxon>
        <taxon>core Calosphace</taxon>
    </lineage>
</organism>
<evidence type="ECO:0000313" key="2">
    <source>
        <dbReference type="EMBL" id="KAG6388735.1"/>
    </source>
</evidence>
<dbReference type="AlphaFoldDB" id="A0A8X8W635"/>